<dbReference type="SMART" id="SM00042">
    <property type="entry name" value="CUB"/>
    <property type="match status" value="2"/>
</dbReference>
<protein>
    <submittedName>
        <fullName evidence="10">Cubilin</fullName>
    </submittedName>
</protein>
<dbReference type="SUPFAM" id="SSF49854">
    <property type="entry name" value="Spermadhesin, CUB domain"/>
    <property type="match status" value="2"/>
</dbReference>
<gene>
    <name evidence="10" type="ORF">CGI_10014246</name>
</gene>
<evidence type="ECO:0000256" key="2">
    <source>
        <dbReference type="ARBA" id="ARBA00022692"/>
    </source>
</evidence>
<dbReference type="InterPro" id="IPR000276">
    <property type="entry name" value="GPCR_Rhodpsn"/>
</dbReference>
<comment type="subcellular location">
    <subcellularLocation>
        <location evidence="1">Membrane</location>
    </subcellularLocation>
</comment>
<dbReference type="InterPro" id="IPR017452">
    <property type="entry name" value="GPCR_Rhodpsn_7TM"/>
</dbReference>
<keyword evidence="2" id="KW-0812">Transmembrane</keyword>
<dbReference type="PROSITE" id="PS50262">
    <property type="entry name" value="G_PROTEIN_RECEP_F1_2"/>
    <property type="match status" value="1"/>
</dbReference>
<sequence length="468" mass="53546">CGGLLELESGDLASPNWPRNYGHNLNCSWTITVPKFKIIKIHFTHLLLFGEAGQECTTGSDRLVIVDKDNRRTCLKSNTREFTSRSNIITLRFLTNSAGDAPGFRLRYKTDWACGGHFSDLYGEMSSPGWPSKYSPSQNCTWVIAAPPGVRIILTFVKVDLEEDIKRPCHSSYDFIQIQEQYENSSTRSALKEHNGPVYLFHDEDSSAYEQDNMMLQRNNVSSDKAEKFMDETLSGVGFLSLVENIFLFIILQRCKRLPLQIKLLMLSSTVSDSILGADCFLLHCRALTDIFVNKEMFCWIRQSIFWTTVIVSVFFMTLLSLDRCLSLTLVMRYQSKIDLFTTSIVLIVAWSLGLVFGVSRAADVQYNDFYPDLETKYQTFETSMKSMKVLFLLNGILNPFLYVWRFKECSINARLLLPSWGSWCRGVHEDAVRERVYLYASYMESPTTSISCIRSSENNTLAMPNRI</sequence>
<dbReference type="CDD" id="cd00041">
    <property type="entry name" value="CUB"/>
    <property type="match status" value="2"/>
</dbReference>
<evidence type="ECO:0000256" key="3">
    <source>
        <dbReference type="ARBA" id="ARBA00022737"/>
    </source>
</evidence>
<evidence type="ECO:0000259" key="9">
    <source>
        <dbReference type="PROSITE" id="PS50262"/>
    </source>
</evidence>
<comment type="caution">
    <text evidence="7">Lacks conserved residue(s) required for the propagation of feature annotation.</text>
</comment>
<evidence type="ECO:0000256" key="1">
    <source>
        <dbReference type="ARBA" id="ARBA00004370"/>
    </source>
</evidence>
<feature type="non-terminal residue" evidence="10">
    <location>
        <position position="1"/>
    </location>
</feature>
<dbReference type="EMBL" id="JH818924">
    <property type="protein sequence ID" value="EKC24003.1"/>
    <property type="molecule type" value="Genomic_DNA"/>
</dbReference>
<proteinExistence type="predicted"/>
<feature type="domain" description="CUB" evidence="8">
    <location>
        <begin position="114"/>
        <end position="246"/>
    </location>
</feature>
<evidence type="ECO:0000259" key="8">
    <source>
        <dbReference type="PROSITE" id="PS01180"/>
    </source>
</evidence>
<keyword evidence="3" id="KW-0677">Repeat</keyword>
<dbReference type="Gene3D" id="1.20.1070.10">
    <property type="entry name" value="Rhodopsin 7-helix transmembrane proteins"/>
    <property type="match status" value="1"/>
</dbReference>
<dbReference type="InParanoid" id="K1PQU3"/>
<accession>K1PQU3</accession>
<evidence type="ECO:0000256" key="6">
    <source>
        <dbReference type="ARBA" id="ARBA00023157"/>
    </source>
</evidence>
<evidence type="ECO:0000313" key="10">
    <source>
        <dbReference type="EMBL" id="EKC24003.1"/>
    </source>
</evidence>
<feature type="domain" description="CUB" evidence="8">
    <location>
        <begin position="1"/>
        <end position="111"/>
    </location>
</feature>
<dbReference type="GO" id="GO:0004930">
    <property type="term" value="F:G protein-coupled receptor activity"/>
    <property type="evidence" value="ECO:0007669"/>
    <property type="project" value="InterPro"/>
</dbReference>
<evidence type="ECO:0000256" key="4">
    <source>
        <dbReference type="ARBA" id="ARBA00022989"/>
    </source>
</evidence>
<evidence type="ECO:0000256" key="5">
    <source>
        <dbReference type="ARBA" id="ARBA00023136"/>
    </source>
</evidence>
<dbReference type="HOGENOM" id="CLU_584730_0_0_1"/>
<dbReference type="AlphaFoldDB" id="K1PQU3"/>
<dbReference type="PROSITE" id="PS00237">
    <property type="entry name" value="G_PROTEIN_RECEP_F1_1"/>
    <property type="match status" value="1"/>
</dbReference>
<keyword evidence="6" id="KW-1015">Disulfide bond</keyword>
<reference evidence="10" key="1">
    <citation type="journal article" date="2012" name="Nature">
        <title>The oyster genome reveals stress adaptation and complexity of shell formation.</title>
        <authorList>
            <person name="Zhang G."/>
            <person name="Fang X."/>
            <person name="Guo X."/>
            <person name="Li L."/>
            <person name="Luo R."/>
            <person name="Xu F."/>
            <person name="Yang P."/>
            <person name="Zhang L."/>
            <person name="Wang X."/>
            <person name="Qi H."/>
            <person name="Xiong Z."/>
            <person name="Que H."/>
            <person name="Xie Y."/>
            <person name="Holland P.W."/>
            <person name="Paps J."/>
            <person name="Zhu Y."/>
            <person name="Wu F."/>
            <person name="Chen Y."/>
            <person name="Wang J."/>
            <person name="Peng C."/>
            <person name="Meng J."/>
            <person name="Yang L."/>
            <person name="Liu J."/>
            <person name="Wen B."/>
            <person name="Zhang N."/>
            <person name="Huang Z."/>
            <person name="Zhu Q."/>
            <person name="Feng Y."/>
            <person name="Mount A."/>
            <person name="Hedgecock D."/>
            <person name="Xu Z."/>
            <person name="Liu Y."/>
            <person name="Domazet-Loso T."/>
            <person name="Du Y."/>
            <person name="Sun X."/>
            <person name="Zhang S."/>
            <person name="Liu B."/>
            <person name="Cheng P."/>
            <person name="Jiang X."/>
            <person name="Li J."/>
            <person name="Fan D."/>
            <person name="Wang W."/>
            <person name="Fu W."/>
            <person name="Wang T."/>
            <person name="Wang B."/>
            <person name="Zhang J."/>
            <person name="Peng Z."/>
            <person name="Li Y."/>
            <person name="Li N."/>
            <person name="Wang J."/>
            <person name="Chen M."/>
            <person name="He Y."/>
            <person name="Tan F."/>
            <person name="Song X."/>
            <person name="Zheng Q."/>
            <person name="Huang R."/>
            <person name="Yang H."/>
            <person name="Du X."/>
            <person name="Chen L."/>
            <person name="Yang M."/>
            <person name="Gaffney P.M."/>
            <person name="Wang S."/>
            <person name="Luo L."/>
            <person name="She Z."/>
            <person name="Ming Y."/>
            <person name="Huang W."/>
            <person name="Zhang S."/>
            <person name="Huang B."/>
            <person name="Zhang Y."/>
            <person name="Qu T."/>
            <person name="Ni P."/>
            <person name="Miao G."/>
            <person name="Wang J."/>
            <person name="Wang Q."/>
            <person name="Steinberg C.E."/>
            <person name="Wang H."/>
            <person name="Li N."/>
            <person name="Qian L."/>
            <person name="Zhang G."/>
            <person name="Li Y."/>
            <person name="Yang H."/>
            <person name="Liu X."/>
            <person name="Wang J."/>
            <person name="Yin Y."/>
            <person name="Wang J."/>
        </authorList>
    </citation>
    <scope>NUCLEOTIDE SEQUENCE [LARGE SCALE GENOMIC DNA]</scope>
    <source>
        <strain evidence="10">05x7-T-G4-1.051#20</strain>
    </source>
</reference>
<keyword evidence="5" id="KW-0472">Membrane</keyword>
<feature type="domain" description="G-protein coupled receptors family 1 profile" evidence="9">
    <location>
        <begin position="244"/>
        <end position="359"/>
    </location>
</feature>
<dbReference type="PANTHER" id="PTHR24251">
    <property type="entry name" value="OVOCHYMASE-RELATED"/>
    <property type="match status" value="1"/>
</dbReference>
<dbReference type="PROSITE" id="PS01180">
    <property type="entry name" value="CUB"/>
    <property type="match status" value="2"/>
</dbReference>
<dbReference type="InterPro" id="IPR000859">
    <property type="entry name" value="CUB_dom"/>
</dbReference>
<dbReference type="SUPFAM" id="SSF81321">
    <property type="entry name" value="Family A G protein-coupled receptor-like"/>
    <property type="match status" value="1"/>
</dbReference>
<organism evidence="10">
    <name type="scientific">Magallana gigas</name>
    <name type="common">Pacific oyster</name>
    <name type="synonym">Crassostrea gigas</name>
    <dbReference type="NCBI Taxonomy" id="29159"/>
    <lineage>
        <taxon>Eukaryota</taxon>
        <taxon>Metazoa</taxon>
        <taxon>Spiralia</taxon>
        <taxon>Lophotrochozoa</taxon>
        <taxon>Mollusca</taxon>
        <taxon>Bivalvia</taxon>
        <taxon>Autobranchia</taxon>
        <taxon>Pteriomorphia</taxon>
        <taxon>Ostreida</taxon>
        <taxon>Ostreoidea</taxon>
        <taxon>Ostreidae</taxon>
        <taxon>Magallana</taxon>
    </lineage>
</organism>
<keyword evidence="4" id="KW-1133">Transmembrane helix</keyword>
<dbReference type="InterPro" id="IPR035914">
    <property type="entry name" value="Sperma_CUB_dom_sf"/>
</dbReference>
<evidence type="ECO:0000256" key="7">
    <source>
        <dbReference type="PROSITE-ProRule" id="PRU00059"/>
    </source>
</evidence>
<dbReference type="Pfam" id="PF00431">
    <property type="entry name" value="CUB"/>
    <property type="match status" value="2"/>
</dbReference>
<dbReference type="Gene3D" id="2.60.120.290">
    <property type="entry name" value="Spermadhesin, CUB domain"/>
    <property type="match status" value="2"/>
</dbReference>
<dbReference type="GO" id="GO:0016020">
    <property type="term" value="C:membrane"/>
    <property type="evidence" value="ECO:0007669"/>
    <property type="project" value="UniProtKB-SubCell"/>
</dbReference>
<dbReference type="CDD" id="cd00637">
    <property type="entry name" value="7tm_classA_rhodopsin-like"/>
    <property type="match status" value="1"/>
</dbReference>
<name>K1PQU3_MAGGI</name>